<keyword evidence="1" id="KW-0472">Membrane</keyword>
<evidence type="ECO:0000313" key="4">
    <source>
        <dbReference type="EMBL" id="PRO95341.1"/>
    </source>
</evidence>
<evidence type="ECO:0000313" key="8">
    <source>
        <dbReference type="Proteomes" id="UP000276249"/>
    </source>
</evidence>
<dbReference type="RefSeq" id="WP_088769912.1">
    <property type="nucleotide sequence ID" value="NZ_BOUG01000001.1"/>
</dbReference>
<dbReference type="EMBL" id="JAVLAQ010000001">
    <property type="protein sequence ID" value="MDT6990741.1"/>
    <property type="molecule type" value="Genomic_DNA"/>
</dbReference>
<reference evidence="2" key="3">
    <citation type="submission" date="2023-08" db="EMBL/GenBank/DDBJ databases">
        <authorList>
            <person name="Page C.A."/>
            <person name="Perez-Diaz I.M."/>
        </authorList>
    </citation>
    <scope>NUCLEOTIDE SEQUENCE</scope>
    <source>
        <strain evidence="3">1.8.9</strain>
        <strain evidence="2">7.8.46</strain>
    </source>
</reference>
<evidence type="ECO:0000313" key="10">
    <source>
        <dbReference type="Proteomes" id="UP001267003"/>
    </source>
</evidence>
<dbReference type="AlphaFoldDB" id="A0A241RM89"/>
<evidence type="ECO:0000313" key="3">
    <source>
        <dbReference type="EMBL" id="MDT7039755.1"/>
    </source>
</evidence>
<dbReference type="NCBIfam" id="NF033218">
    <property type="entry name" value="anchor_AmaP"/>
    <property type="match status" value="1"/>
</dbReference>
<reference evidence="8 9" key="2">
    <citation type="submission" date="2018-10" db="EMBL/GenBank/DDBJ databases">
        <title>Genome sequences of five Lactobacillus pentosus strains isolated from brines of traditionally fermented spanish-style green table olives and differences between them.</title>
        <authorList>
            <person name="Jimenez Diaz R."/>
        </authorList>
    </citation>
    <scope>NUCLEOTIDE SEQUENCE [LARGE SCALE GENOMIC DNA]</scope>
    <source>
        <strain evidence="5 8">IG10</strain>
        <strain evidence="6 9">IG8</strain>
    </source>
</reference>
<keyword evidence="1" id="KW-0812">Transmembrane</keyword>
<evidence type="ECO:0000313" key="2">
    <source>
        <dbReference type="EMBL" id="MDT6990741.1"/>
    </source>
</evidence>
<dbReference type="Proteomes" id="UP001263852">
    <property type="component" value="Unassembled WGS sequence"/>
</dbReference>
<feature type="transmembrane region" description="Helical" evidence="1">
    <location>
        <begin position="51"/>
        <end position="72"/>
    </location>
</feature>
<reference evidence="4 7" key="1">
    <citation type="submission" date="2018-03" db="EMBL/GenBank/DDBJ databases">
        <title>Draft Genome Sequences of six Lactobacillus pentosus Strains Isolated from Brines of Traditionally Fermented Spanish-Style Green Table Olives.</title>
        <authorList>
            <person name="Calero-Delgado B."/>
            <person name="Martin-Platero A.M."/>
            <person name="Perez-Pulido A.J."/>
            <person name="Benitez-Cabello A."/>
            <person name="Casimiro-Soriguer C.S."/>
            <person name="Martinez-Bueno M."/>
            <person name="Arroyo-Lopez F.N."/>
            <person name="Rodriguez-Gomez F."/>
            <person name="Bautista-Gallego J."/>
            <person name="Garrido-Fernandez A."/>
            <person name="Jimenez-Diaz R."/>
        </authorList>
    </citation>
    <scope>NUCLEOTIDE SEQUENCE [LARGE SCALE GENOMIC DNA]</scope>
    <source>
        <strain evidence="4 7">IG2</strain>
    </source>
</reference>
<dbReference type="Proteomes" id="UP000276249">
    <property type="component" value="Unassembled WGS sequence"/>
</dbReference>
<evidence type="ECO:0000313" key="9">
    <source>
        <dbReference type="Proteomes" id="UP000281061"/>
    </source>
</evidence>
<dbReference type="Proteomes" id="UP000281061">
    <property type="component" value="Unassembled WGS sequence"/>
</dbReference>
<gene>
    <name evidence="2" type="primary">amaP</name>
    <name evidence="4" type="ORF">C6Y08_05075</name>
    <name evidence="6" type="ORF">D6U17_16040</name>
    <name evidence="5" type="ORF">D6U18_16030</name>
    <name evidence="2" type="ORF">RI536_11665</name>
    <name evidence="3" type="ORF">RI555_12370</name>
</gene>
<sequence>MSRFAKFMVTLVGIILVLLAVFELGQLYPIPWLTEWLAEMTVSYPMVWSSLLIVFAAVAGIVGILMIIVGLFRPVKVNTLTYEGDHGQLTIPQRALERDLQYRLVSQLNLIDPDVQIKLRNRHRVRVKIDSMVSDKAKLESVAQQAAVIAQDYLSQQLGLKVEQPVVQVRPADHERKLTVV</sequence>
<accession>A0A241RM89</accession>
<evidence type="ECO:0000313" key="5">
    <source>
        <dbReference type="EMBL" id="RMW43359.1"/>
    </source>
</evidence>
<dbReference type="EMBL" id="JAVLAO010000001">
    <property type="protein sequence ID" value="MDT7039755.1"/>
    <property type="molecule type" value="Genomic_DNA"/>
</dbReference>
<evidence type="ECO:0000313" key="7">
    <source>
        <dbReference type="Proteomes" id="UP000238378"/>
    </source>
</evidence>
<evidence type="ECO:0000313" key="6">
    <source>
        <dbReference type="EMBL" id="RMW52036.1"/>
    </source>
</evidence>
<keyword evidence="1" id="KW-1133">Transmembrane helix</keyword>
<dbReference type="KEGG" id="lpg:BB562_12515"/>
<organism evidence="2 10">
    <name type="scientific">Lactiplantibacillus pentosus</name>
    <name type="common">Lactobacillus pentosus</name>
    <dbReference type="NCBI Taxonomy" id="1589"/>
    <lineage>
        <taxon>Bacteria</taxon>
        <taxon>Bacillati</taxon>
        <taxon>Bacillota</taxon>
        <taxon>Bacilli</taxon>
        <taxon>Lactobacillales</taxon>
        <taxon>Lactobacillaceae</taxon>
        <taxon>Lactiplantibacillus</taxon>
    </lineage>
</organism>
<comment type="caution">
    <text evidence="2">The sequence shown here is derived from an EMBL/GenBank/DDBJ whole genome shotgun (WGS) entry which is preliminary data.</text>
</comment>
<dbReference type="EMBL" id="RDCL01000095">
    <property type="protein sequence ID" value="RMW52036.1"/>
    <property type="molecule type" value="Genomic_DNA"/>
</dbReference>
<dbReference type="Proteomes" id="UP000238378">
    <property type="component" value="Unassembled WGS sequence"/>
</dbReference>
<evidence type="ECO:0000256" key="1">
    <source>
        <dbReference type="SAM" id="Phobius"/>
    </source>
</evidence>
<proteinExistence type="predicted"/>
<name>A0A241RM89_LACPE</name>
<keyword evidence="7" id="KW-1185">Reference proteome</keyword>
<dbReference type="EMBL" id="PVOB01000065">
    <property type="protein sequence ID" value="PRO95341.1"/>
    <property type="molecule type" value="Genomic_DNA"/>
</dbReference>
<dbReference type="EMBL" id="RDCJ01000114">
    <property type="protein sequence ID" value="RMW43359.1"/>
    <property type="molecule type" value="Genomic_DNA"/>
</dbReference>
<dbReference type="Proteomes" id="UP001267003">
    <property type="component" value="Unassembled WGS sequence"/>
</dbReference>
<protein>
    <submittedName>
        <fullName evidence="2">Alkaline shock response membrane anchor protein AmaP</fullName>
    </submittedName>
</protein>